<dbReference type="OrthoDB" id="9801978at2"/>
<protein>
    <recommendedName>
        <fullName evidence="10 11">UDP-N-acetylmuramoyl-tripeptide--D-alanyl-D-alanine ligase</fullName>
        <ecNumber evidence="10 11">6.3.2.10</ecNumber>
    </recommendedName>
    <alternativeName>
        <fullName evidence="10">D-alanyl-D-alanine-adding enzyme</fullName>
    </alternativeName>
</protein>
<evidence type="ECO:0000256" key="11">
    <source>
        <dbReference type="RuleBase" id="RU004136"/>
    </source>
</evidence>
<dbReference type="GO" id="GO:0051301">
    <property type="term" value="P:cell division"/>
    <property type="evidence" value="ECO:0007669"/>
    <property type="project" value="UniProtKB-KW"/>
</dbReference>
<keyword evidence="4 10" id="KW-0547">Nucleotide-binding</keyword>
<dbReference type="GO" id="GO:0008360">
    <property type="term" value="P:regulation of cell shape"/>
    <property type="evidence" value="ECO:0007669"/>
    <property type="project" value="UniProtKB-KW"/>
</dbReference>
<dbReference type="RefSeq" id="WP_102950449.1">
    <property type="nucleotide sequence ID" value="NZ_CP024847.1"/>
</dbReference>
<dbReference type="GO" id="GO:0009252">
    <property type="term" value="P:peptidoglycan biosynthetic process"/>
    <property type="evidence" value="ECO:0007669"/>
    <property type="project" value="UniProtKB-UniRule"/>
</dbReference>
<dbReference type="EMBL" id="CP024847">
    <property type="protein sequence ID" value="AUR51149.1"/>
    <property type="molecule type" value="Genomic_DNA"/>
</dbReference>
<keyword evidence="1 10" id="KW-0963">Cytoplasm</keyword>
<dbReference type="Gene3D" id="3.90.190.20">
    <property type="entry name" value="Mur ligase, C-terminal domain"/>
    <property type="match status" value="1"/>
</dbReference>
<dbReference type="SUPFAM" id="SSF63418">
    <property type="entry name" value="MurE/MurF N-terminal domain"/>
    <property type="match status" value="1"/>
</dbReference>
<gene>
    <name evidence="10" type="primary">murF</name>
    <name evidence="15" type="ORF">CUN60_02135</name>
</gene>
<dbReference type="InterPro" id="IPR000713">
    <property type="entry name" value="Mur_ligase_N"/>
</dbReference>
<dbReference type="Proteomes" id="UP000236655">
    <property type="component" value="Chromosome"/>
</dbReference>
<feature type="domain" description="Mur ligase C-terminal" evidence="13">
    <location>
        <begin position="317"/>
        <end position="435"/>
    </location>
</feature>
<dbReference type="HAMAP" id="MF_02019">
    <property type="entry name" value="MurF"/>
    <property type="match status" value="1"/>
</dbReference>
<dbReference type="SUPFAM" id="SSF53244">
    <property type="entry name" value="MurD-like peptide ligases, peptide-binding domain"/>
    <property type="match status" value="1"/>
</dbReference>
<feature type="domain" description="Mur ligase central" evidence="14">
    <location>
        <begin position="109"/>
        <end position="295"/>
    </location>
</feature>
<evidence type="ECO:0000259" key="14">
    <source>
        <dbReference type="Pfam" id="PF08245"/>
    </source>
</evidence>
<organism evidence="15 16">
    <name type="scientific">Aquella oligotrophica</name>
    <dbReference type="NCBI Taxonomy" id="2067065"/>
    <lineage>
        <taxon>Bacteria</taxon>
        <taxon>Pseudomonadati</taxon>
        <taxon>Pseudomonadota</taxon>
        <taxon>Betaproteobacteria</taxon>
        <taxon>Neisseriales</taxon>
        <taxon>Neisseriaceae</taxon>
        <taxon>Aquella</taxon>
    </lineage>
</organism>
<dbReference type="SUPFAM" id="SSF53623">
    <property type="entry name" value="MurD-like peptide ligases, catalytic domain"/>
    <property type="match status" value="1"/>
</dbReference>
<dbReference type="InterPro" id="IPR051046">
    <property type="entry name" value="MurCDEF_CellWall_CoF430Synth"/>
</dbReference>
<feature type="domain" description="Mur ligase N-terminal catalytic" evidence="12">
    <location>
        <begin position="27"/>
        <end position="62"/>
    </location>
</feature>
<comment type="subcellular location">
    <subcellularLocation>
        <location evidence="10 11">Cytoplasm</location>
    </subcellularLocation>
</comment>
<keyword evidence="7 10" id="KW-0573">Peptidoglycan synthesis</keyword>
<comment type="pathway">
    <text evidence="10 11">Cell wall biogenesis; peptidoglycan biosynthesis.</text>
</comment>
<dbReference type="InterPro" id="IPR004101">
    <property type="entry name" value="Mur_ligase_C"/>
</dbReference>
<dbReference type="Pfam" id="PF08245">
    <property type="entry name" value="Mur_ligase_M"/>
    <property type="match status" value="1"/>
</dbReference>
<dbReference type="GO" id="GO:0047480">
    <property type="term" value="F:UDP-N-acetylmuramoyl-tripeptide-D-alanyl-D-alanine ligase activity"/>
    <property type="evidence" value="ECO:0007669"/>
    <property type="project" value="UniProtKB-UniRule"/>
</dbReference>
<name>A0A2I7N3W6_9NEIS</name>
<reference evidence="16" key="1">
    <citation type="submission" date="2017-11" db="EMBL/GenBank/DDBJ databases">
        <authorList>
            <person name="Chan K.G."/>
            <person name="Lee L.S."/>
        </authorList>
    </citation>
    <scope>NUCLEOTIDE SEQUENCE [LARGE SCALE GENOMIC DNA]</scope>
    <source>
        <strain evidence="16">DSM 100970</strain>
    </source>
</reference>
<keyword evidence="8 10" id="KW-0131">Cell cycle</keyword>
<dbReference type="InterPro" id="IPR013221">
    <property type="entry name" value="Mur_ligase_cen"/>
</dbReference>
<dbReference type="Gene3D" id="3.40.1390.10">
    <property type="entry name" value="MurE/MurF, N-terminal domain"/>
    <property type="match status" value="1"/>
</dbReference>
<evidence type="ECO:0000256" key="2">
    <source>
        <dbReference type="ARBA" id="ARBA00022598"/>
    </source>
</evidence>
<dbReference type="InterPro" id="IPR035911">
    <property type="entry name" value="MurE/MurF_N"/>
</dbReference>
<comment type="catalytic activity">
    <reaction evidence="10 11">
        <text>D-alanyl-D-alanine + UDP-N-acetyl-alpha-D-muramoyl-L-alanyl-gamma-D-glutamyl-meso-2,6-diaminopimelate + ATP = UDP-N-acetyl-alpha-D-muramoyl-L-alanyl-gamma-D-glutamyl-meso-2,6-diaminopimeloyl-D-alanyl-D-alanine + ADP + phosphate + H(+)</text>
        <dbReference type="Rhea" id="RHEA:28374"/>
        <dbReference type="ChEBI" id="CHEBI:15378"/>
        <dbReference type="ChEBI" id="CHEBI:30616"/>
        <dbReference type="ChEBI" id="CHEBI:43474"/>
        <dbReference type="ChEBI" id="CHEBI:57822"/>
        <dbReference type="ChEBI" id="CHEBI:61386"/>
        <dbReference type="ChEBI" id="CHEBI:83905"/>
        <dbReference type="ChEBI" id="CHEBI:456216"/>
        <dbReference type="EC" id="6.3.2.10"/>
    </reaction>
</comment>
<evidence type="ECO:0000256" key="9">
    <source>
        <dbReference type="ARBA" id="ARBA00023316"/>
    </source>
</evidence>
<dbReference type="Pfam" id="PF02875">
    <property type="entry name" value="Mur_ligase_C"/>
    <property type="match status" value="1"/>
</dbReference>
<evidence type="ECO:0000313" key="15">
    <source>
        <dbReference type="EMBL" id="AUR51149.1"/>
    </source>
</evidence>
<sequence>MLKISAKEIAQMAEGELSKSFDCDAIIKQVFIDSRQVKENSLFVAIRGDTNDGHSYVSQVVAKSGNFAIVNADFPLELPNLIRVRDTTLALGKLAANYRKKFTIPIAAITGSNGKTTVKEMVKSICDREFGKEQVLATSGNLNNHLGLPLTILGLKQSHKVAIFEMGMNHSGELDYLSKIGHPTVAIINNVMFAHAGHFGCIEDIARAKGEIYHGLNDGGVACVDISSEYTKLWLDNDIKKCKTFVYGKEETDCYLKLIEDGVGYYVTPLGEMEVKLRVLGQHNYYNALTAIALAVNLGCSLKSIKSGLESYSGYKGRLELKNAFNGALIIDDTYNANPDSVKAALNAIQGLPRPYWFIFADLKELGIHEFEFHQEIGEYAAAANVDMFLTVGDLAAHAAKFFSRDKIHFATNQDIVKYCLTNLPKNATLLIKGSNSMHLGEVAEELSLGRKIL</sequence>
<keyword evidence="2 10" id="KW-0436">Ligase</keyword>
<dbReference type="UniPathway" id="UPA00219"/>
<accession>A0A2I7N3W6</accession>
<dbReference type="EC" id="6.3.2.10" evidence="10 11"/>
<dbReference type="GO" id="GO:0071555">
    <property type="term" value="P:cell wall organization"/>
    <property type="evidence" value="ECO:0007669"/>
    <property type="project" value="UniProtKB-KW"/>
</dbReference>
<dbReference type="PANTHER" id="PTHR43024:SF1">
    <property type="entry name" value="UDP-N-ACETYLMURAMOYL-TRIPEPTIDE--D-ALANYL-D-ALANINE LIGASE"/>
    <property type="match status" value="1"/>
</dbReference>
<keyword evidence="16" id="KW-1185">Reference proteome</keyword>
<dbReference type="AlphaFoldDB" id="A0A2I7N3W6"/>
<evidence type="ECO:0000259" key="13">
    <source>
        <dbReference type="Pfam" id="PF02875"/>
    </source>
</evidence>
<dbReference type="GO" id="GO:0005524">
    <property type="term" value="F:ATP binding"/>
    <property type="evidence" value="ECO:0007669"/>
    <property type="project" value="UniProtKB-UniRule"/>
</dbReference>
<dbReference type="GO" id="GO:0008766">
    <property type="term" value="F:UDP-N-acetylmuramoylalanyl-D-glutamyl-2,6-diaminopimelate-D-alanyl-D-alanine ligase activity"/>
    <property type="evidence" value="ECO:0007669"/>
    <property type="project" value="RHEA"/>
</dbReference>
<evidence type="ECO:0000259" key="12">
    <source>
        <dbReference type="Pfam" id="PF01225"/>
    </source>
</evidence>
<comment type="similarity">
    <text evidence="10">Belongs to the MurCDEF family. MurF subfamily.</text>
</comment>
<dbReference type="Pfam" id="PF01225">
    <property type="entry name" value="Mur_ligase"/>
    <property type="match status" value="1"/>
</dbReference>
<keyword evidence="9 10" id="KW-0961">Cell wall biogenesis/degradation</keyword>
<proteinExistence type="inferred from homology"/>
<evidence type="ECO:0000256" key="6">
    <source>
        <dbReference type="ARBA" id="ARBA00022960"/>
    </source>
</evidence>
<dbReference type="InterPro" id="IPR036565">
    <property type="entry name" value="Mur-like_cat_sf"/>
</dbReference>
<keyword evidence="3 10" id="KW-0132">Cell division</keyword>
<evidence type="ECO:0000256" key="5">
    <source>
        <dbReference type="ARBA" id="ARBA00022840"/>
    </source>
</evidence>
<feature type="binding site" evidence="10">
    <location>
        <begin position="111"/>
        <end position="117"/>
    </location>
    <ligand>
        <name>ATP</name>
        <dbReference type="ChEBI" id="CHEBI:30616"/>
    </ligand>
</feature>
<evidence type="ECO:0000256" key="1">
    <source>
        <dbReference type="ARBA" id="ARBA00022490"/>
    </source>
</evidence>
<dbReference type="Gene3D" id="3.40.1190.10">
    <property type="entry name" value="Mur-like, catalytic domain"/>
    <property type="match status" value="1"/>
</dbReference>
<dbReference type="InterPro" id="IPR036615">
    <property type="entry name" value="Mur_ligase_C_dom_sf"/>
</dbReference>
<evidence type="ECO:0000256" key="3">
    <source>
        <dbReference type="ARBA" id="ARBA00022618"/>
    </source>
</evidence>
<keyword evidence="5 10" id="KW-0067">ATP-binding</keyword>
<evidence type="ECO:0000256" key="10">
    <source>
        <dbReference type="HAMAP-Rule" id="MF_02019"/>
    </source>
</evidence>
<evidence type="ECO:0000256" key="7">
    <source>
        <dbReference type="ARBA" id="ARBA00022984"/>
    </source>
</evidence>
<dbReference type="GO" id="GO:0005737">
    <property type="term" value="C:cytoplasm"/>
    <property type="evidence" value="ECO:0007669"/>
    <property type="project" value="UniProtKB-SubCell"/>
</dbReference>
<dbReference type="PANTHER" id="PTHR43024">
    <property type="entry name" value="UDP-N-ACETYLMURAMOYL-TRIPEPTIDE--D-ALANYL-D-ALANINE LIGASE"/>
    <property type="match status" value="1"/>
</dbReference>
<evidence type="ECO:0000256" key="8">
    <source>
        <dbReference type="ARBA" id="ARBA00023306"/>
    </source>
</evidence>
<evidence type="ECO:0000313" key="16">
    <source>
        <dbReference type="Proteomes" id="UP000236655"/>
    </source>
</evidence>
<dbReference type="NCBIfam" id="TIGR01143">
    <property type="entry name" value="murF"/>
    <property type="match status" value="1"/>
</dbReference>
<dbReference type="KEGG" id="nba:CUN60_02135"/>
<keyword evidence="6 10" id="KW-0133">Cell shape</keyword>
<dbReference type="InterPro" id="IPR005863">
    <property type="entry name" value="UDP-N-AcMur_synth"/>
</dbReference>
<evidence type="ECO:0000256" key="4">
    <source>
        <dbReference type="ARBA" id="ARBA00022741"/>
    </source>
</evidence>
<comment type="function">
    <text evidence="10 11">Involved in cell wall formation. Catalyzes the final step in the synthesis of UDP-N-acetylmuramoyl-pentapeptide, the precursor of murein.</text>
</comment>